<dbReference type="Pfam" id="PF01764">
    <property type="entry name" value="Lipase_3"/>
    <property type="match status" value="1"/>
</dbReference>
<evidence type="ECO:0000256" key="5">
    <source>
        <dbReference type="ARBA" id="ARBA00011137"/>
    </source>
</evidence>
<dbReference type="GO" id="GO:0034496">
    <property type="term" value="P:multivesicular body membrane disassembly"/>
    <property type="evidence" value="ECO:0007669"/>
    <property type="project" value="TreeGrafter"/>
</dbReference>
<comment type="similarity">
    <text evidence="4">Belongs to the AB hydrolase superfamily. Lipase family.</text>
</comment>
<dbReference type="EMBL" id="RWJN01000206">
    <property type="protein sequence ID" value="TCD64940.1"/>
    <property type="molecule type" value="Genomic_DNA"/>
</dbReference>
<name>A0A4R0RAH7_9APHY</name>
<sequence>MLYNFLPNALQYLLASFIASQPLERPTRSLTFSLRHEYGLNAASRPVFADTPSHFATEAFTVDTRDVKTHRPQSQRVFTSARVRRAQADLSIWDEDEVVGPDVSSRNTLLMLAKMTSNAYYGGPGEKGWYDLGPEWNTSYPFGWEPDADGFRGHIYATPDNSTVIVSIKGTSAGWMVGGGGPTVKKDKLNDNLLFSCCCARVGPTWWTVCDCYQGGSKCDENCLEKSLVEDSLFYPVGTNLYNNITYLYPNSDIWVIGHSLGGSLASLLGVTFGIPVVAFEAPGEKMAAHRLHLPLPPSLQHITHVYHTADPIPQGACTGVSSICAIGGYALEAKCHLGQVIRYDTVTRLKWSVDSRTHAIVSVIDEVLTKDIDWSDDEDGKEGERPKREVPRLTDEADCVDCYAWEFGNFRNTSLTTGACGH</sequence>
<feature type="domain" description="Fungal lipase-type" evidence="19">
    <location>
        <begin position="245"/>
        <end position="272"/>
    </location>
</feature>
<dbReference type="GO" id="GO:0046461">
    <property type="term" value="P:neutral lipid catabolic process"/>
    <property type="evidence" value="ECO:0007669"/>
    <property type="project" value="TreeGrafter"/>
</dbReference>
<evidence type="ECO:0000256" key="6">
    <source>
        <dbReference type="ARBA" id="ARBA00013279"/>
    </source>
</evidence>
<comment type="subunit">
    <text evidence="5">Binds to both phosphatidylinositol (PI) and phosphatidylinositol 3,5-bisphosphate (PIP2).</text>
</comment>
<evidence type="ECO:0000256" key="13">
    <source>
        <dbReference type="ARBA" id="ARBA00023006"/>
    </source>
</evidence>
<keyword evidence="9" id="KW-0378">Hydrolase</keyword>
<evidence type="ECO:0000259" key="19">
    <source>
        <dbReference type="Pfam" id="PF01764"/>
    </source>
</evidence>
<dbReference type="GO" id="GO:0006660">
    <property type="term" value="P:phosphatidylserine catabolic process"/>
    <property type="evidence" value="ECO:0007669"/>
    <property type="project" value="TreeGrafter"/>
</dbReference>
<dbReference type="GO" id="GO:0032585">
    <property type="term" value="C:multivesicular body membrane"/>
    <property type="evidence" value="ECO:0007669"/>
    <property type="project" value="UniProtKB-SubCell"/>
</dbReference>
<evidence type="ECO:0000256" key="17">
    <source>
        <dbReference type="ARBA" id="ARBA00024663"/>
    </source>
</evidence>
<dbReference type="SUPFAM" id="SSF53474">
    <property type="entry name" value="alpha/beta-Hydrolases"/>
    <property type="match status" value="1"/>
</dbReference>
<evidence type="ECO:0000313" key="21">
    <source>
        <dbReference type="Proteomes" id="UP000292702"/>
    </source>
</evidence>
<dbReference type="Proteomes" id="UP000292702">
    <property type="component" value="Unassembled WGS sequence"/>
</dbReference>
<keyword evidence="12" id="KW-1133">Transmembrane helix</keyword>
<comment type="catalytic activity">
    <reaction evidence="1">
        <text>a triacylglycerol + H2O = a diacylglycerol + a fatty acid + H(+)</text>
        <dbReference type="Rhea" id="RHEA:12044"/>
        <dbReference type="ChEBI" id="CHEBI:15377"/>
        <dbReference type="ChEBI" id="CHEBI:15378"/>
        <dbReference type="ChEBI" id="CHEBI:17855"/>
        <dbReference type="ChEBI" id="CHEBI:18035"/>
        <dbReference type="ChEBI" id="CHEBI:28868"/>
        <dbReference type="EC" id="3.1.1.3"/>
    </reaction>
</comment>
<dbReference type="CDD" id="cd00519">
    <property type="entry name" value="Lipase_3"/>
    <property type="match status" value="1"/>
</dbReference>
<gene>
    <name evidence="20" type="primary">ATG15_1</name>
    <name evidence="20" type="ORF">EIP91_003398</name>
</gene>
<evidence type="ECO:0000256" key="10">
    <source>
        <dbReference type="ARBA" id="ARBA00022963"/>
    </source>
</evidence>
<keyword evidence="8" id="KW-0967">Endosome</keyword>
<dbReference type="GO" id="GO:0034727">
    <property type="term" value="P:piecemeal microautophagy of the nucleus"/>
    <property type="evidence" value="ECO:0007669"/>
    <property type="project" value="TreeGrafter"/>
</dbReference>
<keyword evidence="13" id="KW-0072">Autophagy</keyword>
<keyword evidence="14" id="KW-0443">Lipid metabolism</keyword>
<dbReference type="STRING" id="92696.A0A4R0RAH7"/>
<evidence type="ECO:0000256" key="1">
    <source>
        <dbReference type="ARBA" id="ARBA00001024"/>
    </source>
</evidence>
<evidence type="ECO:0000256" key="16">
    <source>
        <dbReference type="ARBA" id="ARBA00023180"/>
    </source>
</evidence>
<evidence type="ECO:0000256" key="3">
    <source>
        <dbReference type="ARBA" id="ARBA00004343"/>
    </source>
</evidence>
<evidence type="ECO:0000256" key="15">
    <source>
        <dbReference type="ARBA" id="ARBA00023136"/>
    </source>
</evidence>
<keyword evidence="21" id="KW-1185">Reference proteome</keyword>
<dbReference type="GO" id="GO:0004620">
    <property type="term" value="F:phospholipase activity"/>
    <property type="evidence" value="ECO:0007669"/>
    <property type="project" value="TreeGrafter"/>
</dbReference>
<evidence type="ECO:0000313" key="20">
    <source>
        <dbReference type="EMBL" id="TCD64940.1"/>
    </source>
</evidence>
<dbReference type="OrthoDB" id="58570at2759"/>
<keyword evidence="10" id="KW-0442">Lipid degradation</keyword>
<evidence type="ECO:0000256" key="4">
    <source>
        <dbReference type="ARBA" id="ARBA00010701"/>
    </source>
</evidence>
<keyword evidence="16" id="KW-0325">Glycoprotein</keyword>
<evidence type="ECO:0000256" key="11">
    <source>
        <dbReference type="ARBA" id="ARBA00022968"/>
    </source>
</evidence>
<proteinExistence type="inferred from homology"/>
<dbReference type="InterPro" id="IPR029058">
    <property type="entry name" value="AB_hydrolase_fold"/>
</dbReference>
<protein>
    <recommendedName>
        <fullName evidence="6">triacylglycerol lipase</fullName>
        <ecNumber evidence="6">3.1.1.3</ecNumber>
    </recommendedName>
    <alternativeName>
        <fullName evidence="18">Autophagy-related protein 15</fullName>
    </alternativeName>
</protein>
<dbReference type="AlphaFoldDB" id="A0A4R0RAH7"/>
<reference evidence="20 21" key="1">
    <citation type="submission" date="2018-11" db="EMBL/GenBank/DDBJ databases">
        <title>Genome assembly of Steccherinum ochraceum LE-BIN_3174, the white-rot fungus of the Steccherinaceae family (The Residual Polyporoid clade, Polyporales, Basidiomycota).</title>
        <authorList>
            <person name="Fedorova T.V."/>
            <person name="Glazunova O.A."/>
            <person name="Landesman E.O."/>
            <person name="Moiseenko K.V."/>
            <person name="Psurtseva N.V."/>
            <person name="Savinova O.S."/>
            <person name="Shakhova N.V."/>
            <person name="Tyazhelova T.V."/>
            <person name="Vasina D.V."/>
        </authorList>
    </citation>
    <scope>NUCLEOTIDE SEQUENCE [LARGE SCALE GENOMIC DNA]</scope>
    <source>
        <strain evidence="20 21">LE-BIN_3174</strain>
    </source>
</reference>
<evidence type="ECO:0000256" key="7">
    <source>
        <dbReference type="ARBA" id="ARBA00022692"/>
    </source>
</evidence>
<accession>A0A4R0RAH7</accession>
<dbReference type="EC" id="3.1.1.3" evidence="6"/>
<comment type="caution">
    <text evidence="20">The sequence shown here is derived from an EMBL/GenBank/DDBJ whole genome shotgun (WGS) entry which is preliminary data.</text>
</comment>
<keyword evidence="11" id="KW-0735">Signal-anchor</keyword>
<evidence type="ECO:0000256" key="12">
    <source>
        <dbReference type="ARBA" id="ARBA00022989"/>
    </source>
</evidence>
<dbReference type="InterPro" id="IPR050805">
    <property type="entry name" value="ATG15_Lipase"/>
</dbReference>
<organism evidence="20 21">
    <name type="scientific">Steccherinum ochraceum</name>
    <dbReference type="NCBI Taxonomy" id="92696"/>
    <lineage>
        <taxon>Eukaryota</taxon>
        <taxon>Fungi</taxon>
        <taxon>Dikarya</taxon>
        <taxon>Basidiomycota</taxon>
        <taxon>Agaricomycotina</taxon>
        <taxon>Agaricomycetes</taxon>
        <taxon>Polyporales</taxon>
        <taxon>Steccherinaceae</taxon>
        <taxon>Steccherinum</taxon>
    </lineage>
</organism>
<dbReference type="Gene3D" id="3.40.50.1820">
    <property type="entry name" value="alpha/beta hydrolase"/>
    <property type="match status" value="1"/>
</dbReference>
<comment type="subcellular location">
    <subcellularLocation>
        <location evidence="3">Endosome</location>
        <location evidence="3">Multivesicular body membrane</location>
        <topology evidence="3">Single-pass type II membrane protein</topology>
    </subcellularLocation>
    <subcellularLocation>
        <location evidence="2">Prevacuolar compartment membrane</location>
        <topology evidence="2">Single-pass type II membrane protein</topology>
    </subcellularLocation>
</comment>
<dbReference type="GO" id="GO:0005775">
    <property type="term" value="C:vacuolar lumen"/>
    <property type="evidence" value="ECO:0007669"/>
    <property type="project" value="TreeGrafter"/>
</dbReference>
<dbReference type="GO" id="GO:0004806">
    <property type="term" value="F:triacylglycerol lipase activity"/>
    <property type="evidence" value="ECO:0007669"/>
    <property type="project" value="UniProtKB-EC"/>
</dbReference>
<dbReference type="PANTHER" id="PTHR47175:SF2">
    <property type="entry name" value="LIPASE ATG15-RELATED"/>
    <property type="match status" value="1"/>
</dbReference>
<keyword evidence="7" id="KW-0812">Transmembrane</keyword>
<keyword evidence="15" id="KW-0472">Membrane</keyword>
<dbReference type="PANTHER" id="PTHR47175">
    <property type="entry name" value="LIPASE ATG15-RELATED"/>
    <property type="match status" value="1"/>
</dbReference>
<evidence type="ECO:0000256" key="8">
    <source>
        <dbReference type="ARBA" id="ARBA00022753"/>
    </source>
</evidence>
<evidence type="ECO:0000256" key="14">
    <source>
        <dbReference type="ARBA" id="ARBA00023098"/>
    </source>
</evidence>
<dbReference type="InterPro" id="IPR002921">
    <property type="entry name" value="Fungal_lipase-type"/>
</dbReference>
<evidence type="ECO:0000256" key="2">
    <source>
        <dbReference type="ARBA" id="ARBA00004270"/>
    </source>
</evidence>
<evidence type="ECO:0000256" key="9">
    <source>
        <dbReference type="ARBA" id="ARBA00022801"/>
    </source>
</evidence>
<comment type="function">
    <text evidence="17">Lipase which is essential for lysis of subvacuolar cytoplasm to vacuole targeted bodies and intravacuolar autophagic bodies. Involved in the lysis of intravacuolar multivesicular body (MVB) vesicles. The intravacuolar membrane disintegration by ATG15 is critical to life span extension.</text>
</comment>
<evidence type="ECO:0000256" key="18">
    <source>
        <dbReference type="ARBA" id="ARBA00029828"/>
    </source>
</evidence>